<dbReference type="Proteomes" id="UP000243255">
    <property type="component" value="Unassembled WGS sequence"/>
</dbReference>
<proteinExistence type="predicted"/>
<evidence type="ECO:0000259" key="1">
    <source>
        <dbReference type="Pfam" id="PF00535"/>
    </source>
</evidence>
<reference evidence="3" key="1">
    <citation type="submission" date="2016-11" db="EMBL/GenBank/DDBJ databases">
        <authorList>
            <person name="Varghese N."/>
            <person name="Submissions S."/>
        </authorList>
    </citation>
    <scope>NUCLEOTIDE SEQUENCE [LARGE SCALE GENOMIC DNA]</scope>
    <source>
        <strain evidence="3">DSM 2635</strain>
    </source>
</reference>
<dbReference type="AlphaFoldDB" id="A0A1M5PU85"/>
<protein>
    <submittedName>
        <fullName evidence="2">Glycosyl transferase family 2</fullName>
    </submittedName>
</protein>
<dbReference type="SUPFAM" id="SSF53448">
    <property type="entry name" value="Nucleotide-diphospho-sugar transferases"/>
    <property type="match status" value="1"/>
</dbReference>
<feature type="domain" description="Glycosyltransferase 2-like" evidence="1">
    <location>
        <begin position="7"/>
        <end position="109"/>
    </location>
</feature>
<dbReference type="Gene3D" id="3.90.550.10">
    <property type="entry name" value="Spore Coat Polysaccharide Biosynthesis Protein SpsA, Chain A"/>
    <property type="match status" value="1"/>
</dbReference>
<evidence type="ECO:0000313" key="2">
    <source>
        <dbReference type="EMBL" id="SHH05272.1"/>
    </source>
</evidence>
<dbReference type="EMBL" id="FQWX01000016">
    <property type="protein sequence ID" value="SHH05272.1"/>
    <property type="molecule type" value="Genomic_DNA"/>
</dbReference>
<accession>A0A1M5PU85</accession>
<sequence length="300" mass="35325">MHKYKFTVFTATYNREHLLENVYNGLKKQTFNDFEWLIVDDGSTDNTKKLVDRFVSENKMDINYIYKENGGKHTAINIGVENSNGELFFIVDSDDGVLENSLEIVNNEWDLQKDKKGLSGVVGLCVLKDGQIVGDNMPDDKKIYNFTDLYFKFNIDGDKSLVFATDVLKKYRFPEVEGVKFLPESVVWHEISKKYDMVCVNKPLRVVEYLDDGLTKNILSKNALKGRAWEFLYLINQKTYPINRYPYMWIKNYINLARYSLLSGTSRFRDIDRLFDRYMYVMLFPLGYYKYAKQRKLIDK</sequence>
<dbReference type="CDD" id="cd00761">
    <property type="entry name" value="Glyco_tranf_GTA_type"/>
    <property type="match status" value="1"/>
</dbReference>
<organism evidence="2 3">
    <name type="scientific">Asaccharospora irregularis DSM 2635</name>
    <dbReference type="NCBI Taxonomy" id="1121321"/>
    <lineage>
        <taxon>Bacteria</taxon>
        <taxon>Bacillati</taxon>
        <taxon>Bacillota</taxon>
        <taxon>Clostridia</taxon>
        <taxon>Peptostreptococcales</taxon>
        <taxon>Peptostreptococcaceae</taxon>
        <taxon>Asaccharospora</taxon>
    </lineage>
</organism>
<dbReference type="STRING" id="1121321.SAMN04488530_11618"/>
<evidence type="ECO:0000313" key="3">
    <source>
        <dbReference type="Proteomes" id="UP000243255"/>
    </source>
</evidence>
<dbReference type="InterPro" id="IPR029044">
    <property type="entry name" value="Nucleotide-diphossugar_trans"/>
</dbReference>
<dbReference type="RefSeq" id="WP_073126206.1">
    <property type="nucleotide sequence ID" value="NZ_BAABCH010000097.1"/>
</dbReference>
<keyword evidence="3" id="KW-1185">Reference proteome</keyword>
<keyword evidence="2" id="KW-0808">Transferase</keyword>
<dbReference type="Pfam" id="PF00535">
    <property type="entry name" value="Glycos_transf_2"/>
    <property type="match status" value="1"/>
</dbReference>
<dbReference type="PANTHER" id="PTHR22916">
    <property type="entry name" value="GLYCOSYLTRANSFERASE"/>
    <property type="match status" value="1"/>
</dbReference>
<dbReference type="InterPro" id="IPR001173">
    <property type="entry name" value="Glyco_trans_2-like"/>
</dbReference>
<dbReference type="GO" id="GO:0016758">
    <property type="term" value="F:hexosyltransferase activity"/>
    <property type="evidence" value="ECO:0007669"/>
    <property type="project" value="UniProtKB-ARBA"/>
</dbReference>
<dbReference type="PANTHER" id="PTHR22916:SF3">
    <property type="entry name" value="UDP-GLCNAC:BETAGAL BETA-1,3-N-ACETYLGLUCOSAMINYLTRANSFERASE-LIKE PROTEIN 1"/>
    <property type="match status" value="1"/>
</dbReference>
<gene>
    <name evidence="2" type="ORF">SAMN04488530_11618</name>
</gene>
<name>A0A1M5PU85_9FIRM</name>
<dbReference type="OrthoDB" id="9810303at2"/>